<dbReference type="GO" id="GO:0050982">
    <property type="term" value="P:detection of mechanical stimulus"/>
    <property type="evidence" value="ECO:0007669"/>
    <property type="project" value="TreeGrafter"/>
</dbReference>
<comment type="caution">
    <text evidence="3">The sequence shown here is derived from an EMBL/GenBank/DDBJ whole genome shotgun (WGS) entry which is preliminary data.</text>
</comment>
<dbReference type="SUPFAM" id="SSF49723">
    <property type="entry name" value="Lipase/lipooxygenase domain (PLAT/LH2 domain)"/>
    <property type="match status" value="1"/>
</dbReference>
<protein>
    <submittedName>
        <fullName evidence="3">Polycystic kidney disease protein 1-like 2</fullName>
    </submittedName>
</protein>
<dbReference type="InterPro" id="IPR036392">
    <property type="entry name" value="PLAT/LH2_dom_sf"/>
</dbReference>
<dbReference type="InterPro" id="IPR051223">
    <property type="entry name" value="Polycystin"/>
</dbReference>
<keyword evidence="4" id="KW-1185">Reference proteome</keyword>
<name>A0AAV4PB96_CAEEX</name>
<accession>A0AAV4PB96</accession>
<evidence type="ECO:0000313" key="3">
    <source>
        <dbReference type="EMBL" id="GIX93743.1"/>
    </source>
</evidence>
<organism evidence="3 4">
    <name type="scientific">Caerostris extrusa</name>
    <name type="common">Bark spider</name>
    <name type="synonym">Caerostris bankana</name>
    <dbReference type="NCBI Taxonomy" id="172846"/>
    <lineage>
        <taxon>Eukaryota</taxon>
        <taxon>Metazoa</taxon>
        <taxon>Ecdysozoa</taxon>
        <taxon>Arthropoda</taxon>
        <taxon>Chelicerata</taxon>
        <taxon>Arachnida</taxon>
        <taxon>Araneae</taxon>
        <taxon>Araneomorphae</taxon>
        <taxon>Entelegynae</taxon>
        <taxon>Araneoidea</taxon>
        <taxon>Araneidae</taxon>
        <taxon>Caerostris</taxon>
    </lineage>
</organism>
<evidence type="ECO:0000313" key="4">
    <source>
        <dbReference type="Proteomes" id="UP001054945"/>
    </source>
</evidence>
<comment type="caution">
    <text evidence="1">Lacks conserved residue(s) required for the propagation of feature annotation.</text>
</comment>
<dbReference type="InterPro" id="IPR001024">
    <property type="entry name" value="PLAT/LH2_dom"/>
</dbReference>
<dbReference type="AlphaFoldDB" id="A0AAV4PB96"/>
<dbReference type="GO" id="GO:0016020">
    <property type="term" value="C:membrane"/>
    <property type="evidence" value="ECO:0007669"/>
    <property type="project" value="TreeGrafter"/>
</dbReference>
<dbReference type="PROSITE" id="PS50095">
    <property type="entry name" value="PLAT"/>
    <property type="match status" value="1"/>
</dbReference>
<dbReference type="PANTHER" id="PTHR10877:SF150">
    <property type="entry name" value="REJ DOMAIN-CONTAINING PROTEIN"/>
    <property type="match status" value="1"/>
</dbReference>
<gene>
    <name evidence="3" type="primary">X975_13045</name>
    <name evidence="3" type="ORF">CEXT_424351</name>
</gene>
<dbReference type="EMBL" id="BPLR01004292">
    <property type="protein sequence ID" value="GIX93743.1"/>
    <property type="molecule type" value="Genomic_DNA"/>
</dbReference>
<evidence type="ECO:0000259" key="2">
    <source>
        <dbReference type="PROSITE" id="PS50095"/>
    </source>
</evidence>
<reference evidence="3 4" key="1">
    <citation type="submission" date="2021-06" db="EMBL/GenBank/DDBJ databases">
        <title>Caerostris extrusa draft genome.</title>
        <authorList>
            <person name="Kono N."/>
            <person name="Arakawa K."/>
        </authorList>
    </citation>
    <scope>NUCLEOTIDE SEQUENCE [LARGE SCALE GENOMIC DNA]</scope>
</reference>
<feature type="domain" description="PLAT" evidence="2">
    <location>
        <begin position="64"/>
        <end position="140"/>
    </location>
</feature>
<proteinExistence type="predicted"/>
<dbReference type="Proteomes" id="UP001054945">
    <property type="component" value="Unassembled WGS sequence"/>
</dbReference>
<dbReference type="PANTHER" id="PTHR10877">
    <property type="entry name" value="POLYCYSTIN FAMILY MEMBER"/>
    <property type="match status" value="1"/>
</dbReference>
<dbReference type="Gene3D" id="2.60.60.20">
    <property type="entry name" value="PLAT/LH2 domain"/>
    <property type="match status" value="1"/>
</dbReference>
<evidence type="ECO:0000256" key="1">
    <source>
        <dbReference type="PROSITE-ProRule" id="PRU00152"/>
    </source>
</evidence>
<sequence length="140" mass="16218">MKLSKNRTGFFYLGIIEANSTAQNNSIPDDMMFDSQLNFTHGEAVRDFSTNYSVRIYTSGCYFYNYDLRIWSGSGWLLSLLIWARRQDIKDREKCAATDSKVQFILSGDDDETVVRTLEDPKRKLFRRNAADTFVMATPR</sequence>
<dbReference type="GO" id="GO:0005262">
    <property type="term" value="F:calcium channel activity"/>
    <property type="evidence" value="ECO:0007669"/>
    <property type="project" value="TreeGrafter"/>
</dbReference>